<dbReference type="Pfam" id="PF22608">
    <property type="entry name" value="DNAX_ATPase_lid"/>
    <property type="match status" value="1"/>
</dbReference>
<dbReference type="PANTHER" id="PTHR11669">
    <property type="entry name" value="REPLICATION FACTOR C / DNA POLYMERASE III GAMMA-TAU SUBUNIT"/>
    <property type="match status" value="1"/>
</dbReference>
<dbReference type="GO" id="GO:0009360">
    <property type="term" value="C:DNA polymerase III complex"/>
    <property type="evidence" value="ECO:0007669"/>
    <property type="project" value="InterPro"/>
</dbReference>
<evidence type="ECO:0000256" key="7">
    <source>
        <dbReference type="ARBA" id="ARBA00022932"/>
    </source>
</evidence>
<proteinExistence type="inferred from homology"/>
<dbReference type="CDD" id="cd18137">
    <property type="entry name" value="HLD_clamp_pol_III_gamma_tau"/>
    <property type="match status" value="1"/>
</dbReference>
<organism evidence="11 12">
    <name type="scientific">Helicobacter saguini</name>
    <dbReference type="NCBI Taxonomy" id="1548018"/>
    <lineage>
        <taxon>Bacteria</taxon>
        <taxon>Pseudomonadati</taxon>
        <taxon>Campylobacterota</taxon>
        <taxon>Epsilonproteobacteria</taxon>
        <taxon>Campylobacterales</taxon>
        <taxon>Helicobacteraceae</taxon>
        <taxon>Helicobacter</taxon>
    </lineage>
</organism>
<evidence type="ECO:0000256" key="1">
    <source>
        <dbReference type="ARBA" id="ARBA00006360"/>
    </source>
</evidence>
<feature type="compositionally biased region" description="Low complexity" evidence="9">
    <location>
        <begin position="59"/>
        <end position="73"/>
    </location>
</feature>
<evidence type="ECO:0000313" key="12">
    <source>
        <dbReference type="Proteomes" id="UP000477070"/>
    </source>
</evidence>
<comment type="catalytic activity">
    <reaction evidence="8">
        <text>DNA(n) + a 2'-deoxyribonucleoside 5'-triphosphate = DNA(n+1) + diphosphate</text>
        <dbReference type="Rhea" id="RHEA:22508"/>
        <dbReference type="Rhea" id="RHEA-COMP:17339"/>
        <dbReference type="Rhea" id="RHEA-COMP:17340"/>
        <dbReference type="ChEBI" id="CHEBI:33019"/>
        <dbReference type="ChEBI" id="CHEBI:61560"/>
        <dbReference type="ChEBI" id="CHEBI:173112"/>
        <dbReference type="EC" id="2.7.7.7"/>
    </reaction>
</comment>
<keyword evidence="4" id="KW-0547">Nucleotide-binding</keyword>
<dbReference type="GO" id="GO:0003887">
    <property type="term" value="F:DNA-directed DNA polymerase activity"/>
    <property type="evidence" value="ECO:0007669"/>
    <property type="project" value="UniProtKB-KW"/>
</dbReference>
<evidence type="ECO:0000256" key="8">
    <source>
        <dbReference type="ARBA" id="ARBA00049244"/>
    </source>
</evidence>
<keyword evidence="6" id="KW-0067">ATP-binding</keyword>
<feature type="compositionally biased region" description="Polar residues" evidence="9">
    <location>
        <begin position="1005"/>
        <end position="1049"/>
    </location>
</feature>
<evidence type="ECO:0000256" key="5">
    <source>
        <dbReference type="ARBA" id="ARBA00022833"/>
    </source>
</evidence>
<dbReference type="Gene3D" id="3.40.50.300">
    <property type="entry name" value="P-loop containing nucleotide triphosphate hydrolases"/>
    <property type="match status" value="1"/>
</dbReference>
<dbReference type="GO" id="GO:0006261">
    <property type="term" value="P:DNA-templated DNA replication"/>
    <property type="evidence" value="ECO:0007669"/>
    <property type="project" value="TreeGrafter"/>
</dbReference>
<protein>
    <recommendedName>
        <fullName evidence="2">DNA-directed DNA polymerase</fullName>
        <ecNumber evidence="2">2.7.7.7</ecNumber>
    </recommendedName>
</protein>
<feature type="compositionally biased region" description="Polar residues" evidence="9">
    <location>
        <begin position="74"/>
        <end position="115"/>
    </location>
</feature>
<reference evidence="11 12" key="1">
    <citation type="submission" date="2019-12" db="EMBL/GenBank/DDBJ databases">
        <title>Multi-Generational Helicobacter saguini Isolates.</title>
        <authorList>
            <person name="Mannion A."/>
            <person name="Shen Z."/>
            <person name="Fox J.G."/>
        </authorList>
    </citation>
    <scope>NUCLEOTIDE SEQUENCE [LARGE SCALE GENOMIC DNA]</scope>
    <source>
        <strain evidence="12">16-048 (F4)</strain>
    </source>
</reference>
<feature type="compositionally biased region" description="Polar residues" evidence="9">
    <location>
        <begin position="854"/>
        <end position="871"/>
    </location>
</feature>
<feature type="compositionally biased region" description="Low complexity" evidence="9">
    <location>
        <begin position="802"/>
        <end position="815"/>
    </location>
</feature>
<accession>A0A6L7D488</accession>
<evidence type="ECO:0000256" key="2">
    <source>
        <dbReference type="ARBA" id="ARBA00012417"/>
    </source>
</evidence>
<feature type="compositionally biased region" description="Low complexity" evidence="9">
    <location>
        <begin position="19"/>
        <end position="31"/>
    </location>
</feature>
<evidence type="ECO:0000256" key="4">
    <source>
        <dbReference type="ARBA" id="ARBA00022741"/>
    </source>
</evidence>
<keyword evidence="3" id="KW-0479">Metal-binding</keyword>
<evidence type="ECO:0000313" key="11">
    <source>
        <dbReference type="EMBL" id="MWV68954.1"/>
    </source>
</evidence>
<feature type="region of interest" description="Disordered" evidence="9">
    <location>
        <begin position="234"/>
        <end position="256"/>
    </location>
</feature>
<dbReference type="InterPro" id="IPR003593">
    <property type="entry name" value="AAA+_ATPase"/>
</dbReference>
<name>A0A6L7D488_9HELI</name>
<feature type="region of interest" description="Disordered" evidence="9">
    <location>
        <begin position="1"/>
        <end position="120"/>
    </location>
</feature>
<dbReference type="InterPro" id="IPR012763">
    <property type="entry name" value="DNA_pol_III_sug/sutau_N"/>
</dbReference>
<feature type="compositionally biased region" description="Polar residues" evidence="9">
    <location>
        <begin position="234"/>
        <end position="251"/>
    </location>
</feature>
<evidence type="ECO:0000256" key="6">
    <source>
        <dbReference type="ARBA" id="ARBA00022840"/>
    </source>
</evidence>
<dbReference type="NCBIfam" id="TIGR02397">
    <property type="entry name" value="dnaX_nterm"/>
    <property type="match status" value="1"/>
</dbReference>
<feature type="region of interest" description="Disordered" evidence="9">
    <location>
        <begin position="849"/>
        <end position="871"/>
    </location>
</feature>
<dbReference type="SUPFAM" id="SSF52540">
    <property type="entry name" value="P-loop containing nucleoside triphosphate hydrolases"/>
    <property type="match status" value="1"/>
</dbReference>
<feature type="compositionally biased region" description="Basic and acidic residues" evidence="9">
    <location>
        <begin position="816"/>
        <end position="826"/>
    </location>
</feature>
<dbReference type="InterPro" id="IPR027417">
    <property type="entry name" value="P-loop_NTPase"/>
</dbReference>
<dbReference type="CDD" id="cd00009">
    <property type="entry name" value="AAA"/>
    <property type="match status" value="1"/>
</dbReference>
<sequence length="1083" mass="120784">MPNLDSNFDTSNDTSFGASSFDDSPFDDSPPWDVNFISPNPLDAKMPYKRPNSIFDMMKPTNNKTKGTKKLGNVESNSSYLQTSQDSNKLQNLDSKNMESNTQNSQLRDSYQSIPTQPPFFKTEMNLSTANFANEQENIESKNLEKGNEIDSIKINEKGRVEQSSTINGNVRSTQPCEPAQLAVLKAESTSAEVRTSAFSKELEERGSPPFSKKAAAFCAKGERGGGFALFAQSANEHQTNDTQNHITNDNIDSKEKLQNIESRFNENNEYPNLDSKKVTESIIQDSKNLQNLDSNNVETPTPQPPSAREGGYPYQDFKPNKDSMNTQDLANLDSKENTESKAAYSPSLAEGDGGWVKNHDSQENVTLNINANKNLDSIESKNAHFTESQNIESNSQDSIKNNEITESKKTNNSQALALKYRPKTFSELIGQDSVAKTLSLALDSEKIANAYLFSGLRGSGKTSSARIFTRCLECEKKITSQPCGTCTNCKEALKGTHIDIIELDGASNRGIDAIRDLIEQTKYRPVLGRFKVFIIDEVHMLTKEAFNSLLKTLEEPPPFVKFILATTDPLKLPPTILSRTQHYRFKQIPTTILKAHLESIIKIEGVSADNDVLNLLIRNGSGSVRDTLTLLDQAIVYCSGVLTSQKVATMLGSLDLSAFDSLFNALLRRDMSACVAFVREISSYEIEMILDTLSVYIREKMLLEIPQIPPILGMRYGNIIADSKAMLHLDCDGEFCLLLCVLKMFEAQKLTDITTAISQMESSVDFKALQDSNKAMESKLQDSMKIDSNKATQNIESNLDSKANNENAQSANENQKNDMKNTDFGKIDSMESKDVVLQNNDLQKLDSIESKNVDSNNLDISQTPNTTNNLDSIKNNENIESNITQDSIKESTKPTKPKYPKNITEIFPQNLDSNFQTLIAKIYDRDFKIGELFEKKVRFNGINGNDLHVTFFMDESELDLLRKGYKGLLALIREVFGEKTALKVDSKESPQALDTLFKTPITPPDSNNTESNPTQPQNIESNQTQSQKDSTQPQNTESNIESVTQDNASKAKEFVTQNKEMLQNMKENLGIKEIKVISLEDL</sequence>
<feature type="compositionally biased region" description="Polar residues" evidence="9">
    <location>
        <begin position="1"/>
        <end position="18"/>
    </location>
</feature>
<gene>
    <name evidence="11" type="primary">dnaX</name>
    <name evidence="11" type="ORF">DCO61_02660</name>
</gene>
<dbReference type="InterPro" id="IPR050238">
    <property type="entry name" value="DNA_Rep/Repair_Clamp_Loader"/>
</dbReference>
<evidence type="ECO:0000259" key="10">
    <source>
        <dbReference type="SMART" id="SM00382"/>
    </source>
</evidence>
<dbReference type="FunFam" id="3.40.50.300:FF:000014">
    <property type="entry name" value="DNA polymerase III subunit gamma/tau"/>
    <property type="match status" value="1"/>
</dbReference>
<dbReference type="InterPro" id="IPR045085">
    <property type="entry name" value="HLD_clamp_pol_III_gamma_tau"/>
</dbReference>
<feature type="compositionally biased region" description="Polar residues" evidence="9">
    <location>
        <begin position="288"/>
        <end position="301"/>
    </location>
</feature>
<dbReference type="SMART" id="SM00382">
    <property type="entry name" value="AAA"/>
    <property type="match status" value="1"/>
</dbReference>
<feature type="region of interest" description="Disordered" evidence="9">
    <location>
        <begin position="798"/>
        <end position="826"/>
    </location>
</feature>
<comment type="similarity">
    <text evidence="1">Belongs to the DnaX/STICHEL family.</text>
</comment>
<dbReference type="GO" id="GO:0005524">
    <property type="term" value="F:ATP binding"/>
    <property type="evidence" value="ECO:0007669"/>
    <property type="project" value="UniProtKB-KW"/>
</dbReference>
<keyword evidence="7" id="KW-0239">DNA-directed DNA polymerase</keyword>
<dbReference type="Pfam" id="PF13177">
    <property type="entry name" value="DNA_pol3_delta2"/>
    <property type="match status" value="1"/>
</dbReference>
<evidence type="ECO:0000256" key="3">
    <source>
        <dbReference type="ARBA" id="ARBA00022723"/>
    </source>
</evidence>
<feature type="region of interest" description="Disordered" evidence="9">
    <location>
        <begin position="997"/>
        <end position="1056"/>
    </location>
</feature>
<keyword evidence="11" id="KW-0548">Nucleotidyltransferase</keyword>
<comment type="caution">
    <text evidence="11">The sequence shown here is derived from an EMBL/GenBank/DDBJ whole genome shotgun (WGS) entry which is preliminary data.</text>
</comment>
<dbReference type="EMBL" id="QBIU01000001">
    <property type="protein sequence ID" value="MWV68954.1"/>
    <property type="molecule type" value="Genomic_DNA"/>
</dbReference>
<evidence type="ECO:0000256" key="9">
    <source>
        <dbReference type="SAM" id="MobiDB-lite"/>
    </source>
</evidence>
<keyword evidence="5" id="KW-0862">Zinc</keyword>
<dbReference type="AlphaFoldDB" id="A0A6L7D488"/>
<keyword evidence="11" id="KW-0808">Transferase</keyword>
<feature type="region of interest" description="Disordered" evidence="9">
    <location>
        <begin position="288"/>
        <end position="360"/>
    </location>
</feature>
<dbReference type="GO" id="GO:0046872">
    <property type="term" value="F:metal ion binding"/>
    <property type="evidence" value="ECO:0007669"/>
    <property type="project" value="UniProtKB-KW"/>
</dbReference>
<dbReference type="Proteomes" id="UP000477070">
    <property type="component" value="Unassembled WGS sequence"/>
</dbReference>
<dbReference type="RefSeq" id="WP_118949103.1">
    <property type="nucleotide sequence ID" value="NZ_QBIU01000001.1"/>
</dbReference>
<dbReference type="Gene3D" id="1.10.8.60">
    <property type="match status" value="1"/>
</dbReference>
<dbReference type="EC" id="2.7.7.7" evidence="2"/>
<feature type="domain" description="AAA+ ATPase" evidence="10">
    <location>
        <begin position="448"/>
        <end position="590"/>
    </location>
</feature>
<dbReference type="PANTHER" id="PTHR11669:SF0">
    <property type="entry name" value="PROTEIN STICHEL-LIKE 2"/>
    <property type="match status" value="1"/>
</dbReference>